<feature type="domain" description="Cyclin N-terminal" evidence="4">
    <location>
        <begin position="10"/>
        <end position="59"/>
    </location>
</feature>
<reference evidence="5 6" key="1">
    <citation type="journal article" date="2017" name="Nat. Commun.">
        <title>Genome assembly with in vitro proximity ligation data and whole-genome triplication in lettuce.</title>
        <authorList>
            <person name="Reyes-Chin-Wo S."/>
            <person name="Wang Z."/>
            <person name="Yang X."/>
            <person name="Kozik A."/>
            <person name="Arikit S."/>
            <person name="Song C."/>
            <person name="Xia L."/>
            <person name="Froenicke L."/>
            <person name="Lavelle D.O."/>
            <person name="Truco M.J."/>
            <person name="Xia R."/>
            <person name="Zhu S."/>
            <person name="Xu C."/>
            <person name="Xu H."/>
            <person name="Xu X."/>
            <person name="Cox K."/>
            <person name="Korf I."/>
            <person name="Meyers B.C."/>
            <person name="Michelmore R.W."/>
        </authorList>
    </citation>
    <scope>NUCLEOTIDE SEQUENCE [LARGE SCALE GENOMIC DNA]</scope>
    <source>
        <strain evidence="6">cv. Salinas</strain>
        <tissue evidence="5">Seedlings</tissue>
    </source>
</reference>
<proteinExistence type="predicted"/>
<dbReference type="SUPFAM" id="SSF47954">
    <property type="entry name" value="Cyclin-like"/>
    <property type="match status" value="1"/>
</dbReference>
<dbReference type="InterPro" id="IPR036915">
    <property type="entry name" value="Cyclin-like_sf"/>
</dbReference>
<dbReference type="GO" id="GO:0006357">
    <property type="term" value="P:regulation of transcription by RNA polymerase II"/>
    <property type="evidence" value="ECO:0007669"/>
    <property type="project" value="InterPro"/>
</dbReference>
<protein>
    <recommendedName>
        <fullName evidence="4">Cyclin N-terminal domain-containing protein</fullName>
    </recommendedName>
</protein>
<dbReference type="Pfam" id="PF00134">
    <property type="entry name" value="Cyclin_N"/>
    <property type="match status" value="1"/>
</dbReference>
<sequence>MVLCHRFFCLKLIATAALFLAANSEETPCPLNDDWIDEYRERVLEAEQMVLKNLNFELNVQHPYTHLTSILDKLGLARSLLVNLDRRKQIYNEEVMAFGSLVVSGLVEYVGRPSEEVSTLGVLTRRIANVPYSMLGVLQSDQNPILGSWTLFKLLIS</sequence>
<comment type="caution">
    <text evidence="5">The sequence shown here is derived from an EMBL/GenBank/DDBJ whole genome shotgun (WGS) entry which is preliminary data.</text>
</comment>
<feature type="signal peptide" evidence="3">
    <location>
        <begin position="1"/>
        <end position="24"/>
    </location>
</feature>
<name>A0A9R1W653_LACSA</name>
<keyword evidence="3" id="KW-0732">Signal</keyword>
<dbReference type="PANTHER" id="PTHR10026">
    <property type="entry name" value="CYCLIN"/>
    <property type="match status" value="1"/>
</dbReference>
<dbReference type="InterPro" id="IPR006671">
    <property type="entry name" value="Cyclin_N"/>
</dbReference>
<dbReference type="GO" id="GO:0016538">
    <property type="term" value="F:cyclin-dependent protein serine/threonine kinase regulator activity"/>
    <property type="evidence" value="ECO:0007669"/>
    <property type="project" value="InterPro"/>
</dbReference>
<evidence type="ECO:0000313" key="6">
    <source>
        <dbReference type="Proteomes" id="UP000235145"/>
    </source>
</evidence>
<dbReference type="GO" id="GO:0051301">
    <property type="term" value="P:cell division"/>
    <property type="evidence" value="ECO:0007669"/>
    <property type="project" value="UniProtKB-KW"/>
</dbReference>
<gene>
    <name evidence="5" type="ORF">LSAT_V11C300137900</name>
</gene>
<keyword evidence="6" id="KW-1185">Reference proteome</keyword>
<dbReference type="InterPro" id="IPR043198">
    <property type="entry name" value="Cyclin/Ssn8"/>
</dbReference>
<evidence type="ECO:0000256" key="3">
    <source>
        <dbReference type="SAM" id="SignalP"/>
    </source>
</evidence>
<evidence type="ECO:0000256" key="1">
    <source>
        <dbReference type="ARBA" id="ARBA00022618"/>
    </source>
</evidence>
<evidence type="ECO:0000256" key="2">
    <source>
        <dbReference type="ARBA" id="ARBA00023306"/>
    </source>
</evidence>
<keyword evidence="1" id="KW-0132">Cell division</keyword>
<dbReference type="EMBL" id="NBSK02000003">
    <property type="protein sequence ID" value="KAJ0217092.1"/>
    <property type="molecule type" value="Genomic_DNA"/>
</dbReference>
<organism evidence="5 6">
    <name type="scientific">Lactuca sativa</name>
    <name type="common">Garden lettuce</name>
    <dbReference type="NCBI Taxonomy" id="4236"/>
    <lineage>
        <taxon>Eukaryota</taxon>
        <taxon>Viridiplantae</taxon>
        <taxon>Streptophyta</taxon>
        <taxon>Embryophyta</taxon>
        <taxon>Tracheophyta</taxon>
        <taxon>Spermatophyta</taxon>
        <taxon>Magnoliopsida</taxon>
        <taxon>eudicotyledons</taxon>
        <taxon>Gunneridae</taxon>
        <taxon>Pentapetalae</taxon>
        <taxon>asterids</taxon>
        <taxon>campanulids</taxon>
        <taxon>Asterales</taxon>
        <taxon>Asteraceae</taxon>
        <taxon>Cichorioideae</taxon>
        <taxon>Cichorieae</taxon>
        <taxon>Lactucinae</taxon>
        <taxon>Lactuca</taxon>
    </lineage>
</organism>
<dbReference type="Gene3D" id="1.10.472.10">
    <property type="entry name" value="Cyclin-like"/>
    <property type="match status" value="1"/>
</dbReference>
<evidence type="ECO:0000259" key="4">
    <source>
        <dbReference type="Pfam" id="PF00134"/>
    </source>
</evidence>
<accession>A0A9R1W653</accession>
<dbReference type="AlphaFoldDB" id="A0A9R1W653"/>
<dbReference type="Proteomes" id="UP000235145">
    <property type="component" value="Unassembled WGS sequence"/>
</dbReference>
<evidence type="ECO:0000313" key="5">
    <source>
        <dbReference type="EMBL" id="KAJ0217092.1"/>
    </source>
</evidence>
<keyword evidence="2" id="KW-0131">Cell cycle</keyword>
<feature type="chain" id="PRO_5040421541" description="Cyclin N-terminal domain-containing protein" evidence="3">
    <location>
        <begin position="25"/>
        <end position="157"/>
    </location>
</feature>